<reference evidence="2 3" key="1">
    <citation type="submission" date="2018-04" db="EMBL/GenBank/DDBJ databases">
        <title>Genomic Encyclopedia of Archaeal and Bacterial Type Strains, Phase II (KMG-II): from individual species to whole genera.</title>
        <authorList>
            <person name="Goeker M."/>
        </authorList>
    </citation>
    <scope>NUCLEOTIDE SEQUENCE [LARGE SCALE GENOMIC DNA]</scope>
    <source>
        <strain evidence="2 3">DSM 5822</strain>
    </source>
</reference>
<accession>A0A2T5J0A2</accession>
<dbReference type="InterPro" id="IPR006626">
    <property type="entry name" value="PbH1"/>
</dbReference>
<comment type="caution">
    <text evidence="2">The sequence shown here is derived from an EMBL/GenBank/DDBJ whole genome shotgun (WGS) entry which is preliminary data.</text>
</comment>
<evidence type="ECO:0000259" key="1">
    <source>
        <dbReference type="Pfam" id="PF12708"/>
    </source>
</evidence>
<dbReference type="InterPro" id="IPR011050">
    <property type="entry name" value="Pectin_lyase_fold/virulence"/>
</dbReference>
<dbReference type="InterPro" id="IPR024535">
    <property type="entry name" value="RHGA/B-epi-like_pectate_lyase"/>
</dbReference>
<evidence type="ECO:0000313" key="2">
    <source>
        <dbReference type="EMBL" id="PTQ89772.1"/>
    </source>
</evidence>
<dbReference type="InterPro" id="IPR012334">
    <property type="entry name" value="Pectin_lyas_fold"/>
</dbReference>
<dbReference type="Pfam" id="PF12708">
    <property type="entry name" value="Pect-lyase_RHGA_epim"/>
    <property type="match status" value="1"/>
</dbReference>
<name>A0A2T5J0A2_9GAMM</name>
<dbReference type="EMBL" id="QAON01000005">
    <property type="protein sequence ID" value="PTQ89772.1"/>
    <property type="molecule type" value="Genomic_DNA"/>
</dbReference>
<dbReference type="Proteomes" id="UP000244223">
    <property type="component" value="Unassembled WGS sequence"/>
</dbReference>
<keyword evidence="3" id="KW-1185">Reference proteome</keyword>
<keyword evidence="2" id="KW-0456">Lyase</keyword>
<dbReference type="SUPFAM" id="SSF51126">
    <property type="entry name" value="Pectin lyase-like"/>
    <property type="match status" value="1"/>
</dbReference>
<protein>
    <submittedName>
        <fullName evidence="2">Pectate lyase-like protein</fullName>
    </submittedName>
</protein>
<feature type="domain" description="Rhamnogalacturonase A/B/Epimerase-like pectate lyase" evidence="1">
    <location>
        <begin position="192"/>
        <end position="403"/>
    </location>
</feature>
<sequence length="665" mass="73944">MSHAIGAPLIWWVSDYTLANESALIVGDDFGSIAKVKLESETGLKDIEIIQQNNQQLSVRLPATISYHSHALRLYQPDLKTFERVWLNAPKIDWLQGDMGVKTSTGQGWLQLSGKNVDTLNLQDAFLINKTGKSYSLSLKESDPWHAVFNLPKQIPVGSYQLKFGQKVTQPTIPPLEVFIVNQPTDFQQRVLNIKDFHQSEDSIDHTIAFKTALADLATHGGGTLYLPAGHYRLSNSLFIPKNTQILGDGNLATHLIWSKIDKQESIALINLEDNTRLQGFSMYHDDAAFGINSPSDRVINNVHIEDIVIRMSAYRGHPTSEMLTKIYDQILKRFSNKLDTIRLQANNITLKNNDIYGTGRSFAFIDSHGINIQNNKFYNGRRGWYSFSGCSEIIFRNNTITGADLMASGGGINTLGNKVSSRNLYFANNTLGMFNGWDREAFTSDGGGASYFGHVQSHKENQLLLATNLRSKGLRLTPYEGAVLFVVDGKGVGQYAKVISMSENLVHLDRKLDVALDNSSKIIICPLQENYIIVNNTISDAAIGIQLYGTGLNHVVYGNTSIRTGGINLLGLWYGGYQSAWYTLVAHNALYGSANTRKFNPTRTDLHTSNITVEARPRSTDELNLVYGIVIRNNQLYQNNGVSIIGSQNARKNMDAIFVDPLDN</sequence>
<dbReference type="GO" id="GO:0016829">
    <property type="term" value="F:lyase activity"/>
    <property type="evidence" value="ECO:0007669"/>
    <property type="project" value="UniProtKB-KW"/>
</dbReference>
<dbReference type="Gene3D" id="2.160.20.10">
    <property type="entry name" value="Single-stranded right-handed beta-helix, Pectin lyase-like"/>
    <property type="match status" value="1"/>
</dbReference>
<proteinExistence type="predicted"/>
<dbReference type="SMART" id="SM00710">
    <property type="entry name" value="PbH1"/>
    <property type="match status" value="6"/>
</dbReference>
<evidence type="ECO:0000313" key="3">
    <source>
        <dbReference type="Proteomes" id="UP000244223"/>
    </source>
</evidence>
<organism evidence="2 3">
    <name type="scientific">Agitococcus lubricus</name>
    <dbReference type="NCBI Taxonomy" id="1077255"/>
    <lineage>
        <taxon>Bacteria</taxon>
        <taxon>Pseudomonadati</taxon>
        <taxon>Pseudomonadota</taxon>
        <taxon>Gammaproteobacteria</taxon>
        <taxon>Moraxellales</taxon>
        <taxon>Moraxellaceae</taxon>
        <taxon>Agitococcus</taxon>
    </lineage>
</organism>
<gene>
    <name evidence="2" type="ORF">C8N29_10596</name>
</gene>
<dbReference type="AlphaFoldDB" id="A0A2T5J0A2"/>